<dbReference type="CDD" id="cd19097">
    <property type="entry name" value="AKR_unchar"/>
    <property type="match status" value="1"/>
</dbReference>
<dbReference type="EMBL" id="DACWHX010000010">
    <property type="protein sequence ID" value="HAU1880501.1"/>
    <property type="molecule type" value="Genomic_DNA"/>
</dbReference>
<reference evidence="2" key="1">
    <citation type="journal article" date="2010" name="Appl. Environ. Microbiol.">
        <title>A specific real-time PCR for simultaneous detection and identification of Legionella pneumophila serogroup 1 in water and clinical samples.</title>
        <authorList>
            <person name="Merault N."/>
            <person name="Rusniok C."/>
            <person name="Jarraud S."/>
            <person name="Gomez-Valero L."/>
            <person name="Cazalet C."/>
            <person name="Marin M."/>
            <person name="Brachet E."/>
            <person name="Aegerter P."/>
            <person name="Gaillard J.L."/>
            <person name="Etienne J."/>
            <person name="Herrmann J.L."/>
            <person name="Lawrence C."/>
            <person name="Buchrieser C."/>
        </authorList>
    </citation>
    <scope>NUCLEOTIDE SEQUENCE</scope>
    <source>
        <strain evidence="2">ATCC 43290</strain>
    </source>
</reference>
<evidence type="ECO:0000313" key="3">
    <source>
        <dbReference type="EMBL" id="HAU1880501.1"/>
    </source>
</evidence>
<evidence type="ECO:0000259" key="1">
    <source>
        <dbReference type="Pfam" id="PF00248"/>
    </source>
</evidence>
<reference evidence="3" key="2">
    <citation type="journal article" date="2018" name="Genome Biol.">
        <title>SKESA: strategic k-mer extension for scrupulous assemblies.</title>
        <authorList>
            <person name="Souvorov A."/>
            <person name="Agarwala R."/>
            <person name="Lipman D.J."/>
        </authorList>
    </citation>
    <scope>NUCLEOTIDE SEQUENCE</scope>
    <source>
        <strain evidence="3">AZ00058701</strain>
    </source>
</reference>
<evidence type="ECO:0000313" key="2">
    <source>
        <dbReference type="EMBL" id="CBY79958.1"/>
    </source>
</evidence>
<reference evidence="3" key="3">
    <citation type="submission" date="2019-10" db="EMBL/GenBank/DDBJ databases">
        <authorList>
            <consortium name="NCBI Pathogen Detection Project"/>
        </authorList>
    </citation>
    <scope>NUCLEOTIDE SEQUENCE</scope>
    <source>
        <strain evidence="3">AZ00058701</strain>
    </source>
</reference>
<dbReference type="InterPro" id="IPR036812">
    <property type="entry name" value="NAD(P)_OxRdtase_dom_sf"/>
</dbReference>
<protein>
    <submittedName>
        <fullName evidence="2 3">Aldo/keto reductase</fullName>
    </submittedName>
</protein>
<name>E7BB62_LEGPN</name>
<dbReference type="InterPro" id="IPR053135">
    <property type="entry name" value="AKR2_Oxidoreductase"/>
</dbReference>
<dbReference type="Pfam" id="PF00248">
    <property type="entry name" value="Aldo_ket_red"/>
    <property type="match status" value="1"/>
</dbReference>
<organism evidence="2">
    <name type="scientific">Legionella pneumophila</name>
    <dbReference type="NCBI Taxonomy" id="446"/>
    <lineage>
        <taxon>Bacteria</taxon>
        <taxon>Pseudomonadati</taxon>
        <taxon>Pseudomonadota</taxon>
        <taxon>Gammaproteobacteria</taxon>
        <taxon>Legionellales</taxon>
        <taxon>Legionellaceae</taxon>
        <taxon>Legionella</taxon>
    </lineage>
</organism>
<gene>
    <name evidence="3" type="ORF">JBJ86_09625</name>
    <name evidence="2" type="ORF">LPSG12_013</name>
</gene>
<feature type="domain" description="NADP-dependent oxidoreductase" evidence="1">
    <location>
        <begin position="2"/>
        <end position="259"/>
    </location>
</feature>
<accession>E7BB62</accession>
<dbReference type="Proteomes" id="UP000866496">
    <property type="component" value="Unassembled WGS sequence"/>
</dbReference>
<sequence>MKLGIGTAQFGMDYGISNVRGQCSEDEIKKIIESAVTHGIQVIDTAVAYGSSEEVLGRILPQNTFDVVTKISTNQTFQNSLKRLNRKKIYALLAHNADHLLDSEGEKLWKQMQQAKETDKVQKIGASVYNSNQIDQLLKKYPIDIIQVPINLLDQRLILSGHLDRLKDLQIEIHARSVFLQGLLLLNPDTLPVRFSSIQPLLKKIHQDCAQTNLTIIETALGFVQSLTQIDKVIVGFSSHNEFLDLIRAAEIKLQSINFSQYAINDNTILNPSCW</sequence>
<dbReference type="AlphaFoldDB" id="E7BB62"/>
<dbReference type="Gene3D" id="3.20.20.100">
    <property type="entry name" value="NADP-dependent oxidoreductase domain"/>
    <property type="match status" value="1"/>
</dbReference>
<dbReference type="EMBL" id="FR747826">
    <property type="protein sequence ID" value="CBY79958.1"/>
    <property type="molecule type" value="Genomic_DNA"/>
</dbReference>
<proteinExistence type="predicted"/>
<dbReference type="InterPro" id="IPR023210">
    <property type="entry name" value="NADP_OxRdtase_dom"/>
</dbReference>
<dbReference type="PANTHER" id="PTHR43312:SF1">
    <property type="entry name" value="NADP-DEPENDENT OXIDOREDUCTASE DOMAIN-CONTAINING PROTEIN"/>
    <property type="match status" value="1"/>
</dbReference>
<dbReference type="PANTHER" id="PTHR43312">
    <property type="entry name" value="D-THREO-ALDOSE 1-DEHYDROGENASE"/>
    <property type="match status" value="1"/>
</dbReference>
<dbReference type="SUPFAM" id="SSF51430">
    <property type="entry name" value="NAD(P)-linked oxidoreductase"/>
    <property type="match status" value="1"/>
</dbReference>
<dbReference type="RefSeq" id="WP_014326757.1">
    <property type="nucleotide sequence ID" value="NZ_CCZY01000003.1"/>
</dbReference>